<comment type="subunit">
    <text evidence="9">Homodimer, forms a heterotetramer with a Cas2 homodimer.</text>
</comment>
<sequence>MKVLVVGGYGVKLGYSKGMVTIRGPANRELPISNFDQIILTTSGISISSRLIREAVKRGVDIIVLDGKGDVIARVDSPCLSATTLTRRGQYEAYRDWRGAQIAKSVAYAKITNQANLLKYYAKSRGIWELRKAADAMVDIAEQVKQVNATAVDLIREDLIKYEAQAAKIYWSHVVQLIPPTYNFVGRDQDSCDQFNLMLNYGYGILRATIWRLVILAGLDPHAGYLHVDKSGRPSLVLDLMEEFRPTVVDKPLIALTSKLNPEHVVDEGKLTVDARNEVAKAVLSRLKDKVRVGEHRVELEVAIKRRIRSIARLLRGFERECSGYVERW</sequence>
<evidence type="ECO:0000256" key="4">
    <source>
        <dbReference type="ARBA" id="ARBA00022801"/>
    </source>
</evidence>
<dbReference type="EMBL" id="QMQV01000088">
    <property type="protein sequence ID" value="RLE48171.1"/>
    <property type="molecule type" value="Genomic_DNA"/>
</dbReference>
<comment type="function">
    <text evidence="9">CRISPR (clustered regularly interspaced short palindromic repeat), is an adaptive immune system that provides protection against mobile genetic elements (viruses, transposable elements and conjugative plasmids). CRISPR clusters contain spacers, sequences complementary to antecedent mobile elements, and target invading nucleic acids. CRISPR clusters are transcribed and processed into CRISPR RNA (crRNA). Acts as a dsDNA endonuclease. Involved in the integration of spacer DNA into the CRISPR cassette.</text>
</comment>
<dbReference type="GO" id="GO:0003677">
    <property type="term" value="F:DNA binding"/>
    <property type="evidence" value="ECO:0007669"/>
    <property type="project" value="UniProtKB-KW"/>
</dbReference>
<dbReference type="Proteomes" id="UP000278475">
    <property type="component" value="Unassembled WGS sequence"/>
</dbReference>
<dbReference type="AlphaFoldDB" id="A0A497ENZ9"/>
<evidence type="ECO:0000256" key="5">
    <source>
        <dbReference type="ARBA" id="ARBA00022842"/>
    </source>
</evidence>
<accession>A0A497ENZ9</accession>
<dbReference type="EC" id="3.1.-.-" evidence="9"/>
<evidence type="ECO:0000256" key="9">
    <source>
        <dbReference type="HAMAP-Rule" id="MF_01470"/>
    </source>
</evidence>
<comment type="caution">
    <text evidence="10">The sequence shown here is derived from an EMBL/GenBank/DDBJ whole genome shotgun (WGS) entry which is preliminary data.</text>
</comment>
<name>A0A497ENZ9_9CREN</name>
<comment type="similarity">
    <text evidence="9">Belongs to the CRISPR-associated endonuclease Cas1 family.</text>
</comment>
<evidence type="ECO:0000256" key="1">
    <source>
        <dbReference type="ARBA" id="ARBA00022722"/>
    </source>
</evidence>
<reference evidence="10 11" key="1">
    <citation type="submission" date="2018-06" db="EMBL/GenBank/DDBJ databases">
        <title>Extensive metabolic versatility and redundancy in microbially diverse, dynamic hydrothermal sediments.</title>
        <authorList>
            <person name="Dombrowski N."/>
            <person name="Teske A."/>
            <person name="Baker B.J."/>
        </authorList>
    </citation>
    <scope>NUCLEOTIDE SEQUENCE [LARGE SCALE GENOMIC DNA]</scope>
    <source>
        <strain evidence="10">B66_G16</strain>
    </source>
</reference>
<dbReference type="Gene3D" id="1.20.120.920">
    <property type="entry name" value="CRISPR-associated endonuclease Cas1, C-terminal domain"/>
    <property type="match status" value="1"/>
</dbReference>
<feature type="binding site" evidence="9">
    <location>
        <position position="163"/>
    </location>
    <ligand>
        <name>Mn(2+)</name>
        <dbReference type="ChEBI" id="CHEBI:29035"/>
    </ligand>
</feature>
<keyword evidence="7 9" id="KW-0238">DNA-binding</keyword>
<dbReference type="GO" id="GO:0043571">
    <property type="term" value="P:maintenance of CRISPR repeat elements"/>
    <property type="evidence" value="ECO:0007669"/>
    <property type="project" value="UniProtKB-UniRule"/>
</dbReference>
<dbReference type="PANTHER" id="PTHR34353">
    <property type="entry name" value="CRISPR-ASSOCIATED ENDONUCLEASE CAS1 1"/>
    <property type="match status" value="1"/>
</dbReference>
<proteinExistence type="inferred from homology"/>
<keyword evidence="1 9" id="KW-0540">Nuclease</keyword>
<evidence type="ECO:0000313" key="10">
    <source>
        <dbReference type="EMBL" id="RLE48171.1"/>
    </source>
</evidence>
<dbReference type="InterPro" id="IPR050646">
    <property type="entry name" value="Cas1"/>
</dbReference>
<dbReference type="Gene3D" id="3.100.10.20">
    <property type="entry name" value="CRISPR-associated endonuclease Cas1, N-terminal domain"/>
    <property type="match status" value="1"/>
</dbReference>
<keyword evidence="3 9" id="KW-0255">Endonuclease</keyword>
<dbReference type="InterPro" id="IPR042211">
    <property type="entry name" value="CRISPR-assoc_Cas1_N"/>
</dbReference>
<dbReference type="NCBIfam" id="TIGR00287">
    <property type="entry name" value="cas1"/>
    <property type="match status" value="1"/>
</dbReference>
<keyword evidence="5 9" id="KW-0460">Magnesium</keyword>
<dbReference type="InterPro" id="IPR002729">
    <property type="entry name" value="CRISPR-assoc_Cas1"/>
</dbReference>
<dbReference type="Pfam" id="PF01867">
    <property type="entry name" value="Cas_Cas1"/>
    <property type="match status" value="1"/>
</dbReference>
<dbReference type="CDD" id="cd09634">
    <property type="entry name" value="Cas1_I-II-III"/>
    <property type="match status" value="1"/>
</dbReference>
<gene>
    <name evidence="9 10" type="primary">cas1</name>
    <name evidence="10" type="ORF">DRJ31_07760</name>
</gene>
<organism evidence="10 11">
    <name type="scientific">Thermoproteota archaeon</name>
    <dbReference type="NCBI Taxonomy" id="2056631"/>
    <lineage>
        <taxon>Archaea</taxon>
        <taxon>Thermoproteota</taxon>
    </lineage>
</organism>
<evidence type="ECO:0000256" key="3">
    <source>
        <dbReference type="ARBA" id="ARBA00022759"/>
    </source>
</evidence>
<evidence type="ECO:0000256" key="6">
    <source>
        <dbReference type="ARBA" id="ARBA00023118"/>
    </source>
</evidence>
<dbReference type="PANTHER" id="PTHR34353:SF2">
    <property type="entry name" value="CRISPR-ASSOCIATED ENDONUCLEASE CAS1 1"/>
    <property type="match status" value="1"/>
</dbReference>
<evidence type="ECO:0000256" key="8">
    <source>
        <dbReference type="ARBA" id="ARBA00023211"/>
    </source>
</evidence>
<evidence type="ECO:0000256" key="2">
    <source>
        <dbReference type="ARBA" id="ARBA00022723"/>
    </source>
</evidence>
<protein>
    <recommendedName>
        <fullName evidence="9">CRISPR-associated endonuclease Cas1</fullName>
        <ecNumber evidence="9">3.1.-.-</ecNumber>
    </recommendedName>
</protein>
<keyword evidence="6 9" id="KW-0051">Antiviral defense</keyword>
<evidence type="ECO:0000313" key="11">
    <source>
        <dbReference type="Proteomes" id="UP000278475"/>
    </source>
</evidence>
<dbReference type="InterPro" id="IPR042206">
    <property type="entry name" value="CRISPR-assoc_Cas1_C"/>
</dbReference>
<dbReference type="HAMAP" id="MF_01470">
    <property type="entry name" value="Cas1"/>
    <property type="match status" value="1"/>
</dbReference>
<feature type="binding site" evidence="9">
    <location>
        <position position="227"/>
    </location>
    <ligand>
        <name>Mn(2+)</name>
        <dbReference type="ChEBI" id="CHEBI:29035"/>
    </ligand>
</feature>
<dbReference type="GO" id="GO:0016787">
    <property type="term" value="F:hydrolase activity"/>
    <property type="evidence" value="ECO:0007669"/>
    <property type="project" value="UniProtKB-KW"/>
</dbReference>
<dbReference type="GO" id="GO:0004519">
    <property type="term" value="F:endonuclease activity"/>
    <property type="evidence" value="ECO:0007669"/>
    <property type="project" value="UniProtKB-UniRule"/>
</dbReference>
<keyword evidence="8 9" id="KW-0464">Manganese</keyword>
<feature type="binding site" evidence="9">
    <location>
        <position position="242"/>
    </location>
    <ligand>
        <name>Mn(2+)</name>
        <dbReference type="ChEBI" id="CHEBI:29035"/>
    </ligand>
</feature>
<evidence type="ECO:0000256" key="7">
    <source>
        <dbReference type="ARBA" id="ARBA00023125"/>
    </source>
</evidence>
<dbReference type="GO" id="GO:0046872">
    <property type="term" value="F:metal ion binding"/>
    <property type="evidence" value="ECO:0007669"/>
    <property type="project" value="UniProtKB-UniRule"/>
</dbReference>
<dbReference type="GO" id="GO:0051607">
    <property type="term" value="P:defense response to virus"/>
    <property type="evidence" value="ECO:0007669"/>
    <property type="project" value="UniProtKB-UniRule"/>
</dbReference>
<keyword evidence="4 9" id="KW-0378">Hydrolase</keyword>
<keyword evidence="2 9" id="KW-0479">Metal-binding</keyword>
<comment type="cofactor">
    <cofactor evidence="9">
        <name>Mg(2+)</name>
        <dbReference type="ChEBI" id="CHEBI:18420"/>
    </cofactor>
    <cofactor evidence="9">
        <name>Mn(2+)</name>
        <dbReference type="ChEBI" id="CHEBI:29035"/>
    </cofactor>
</comment>